<dbReference type="AlphaFoldDB" id="A0A0E2YYJ6"/>
<protein>
    <recommendedName>
        <fullName evidence="3 7">Coenzyme PQQ synthesis protein B</fullName>
    </recommendedName>
    <alternativeName>
        <fullName evidence="6 7">Pyrroloquinoline quinone biosynthesis protein B</fullName>
    </alternativeName>
</protein>
<reference evidence="9 10" key="1">
    <citation type="submission" date="2014-07" db="EMBL/GenBank/DDBJ databases">
        <title>Comparative analysis of Nitrosococcus oceani genome inventories of strains from Pacific and Atlantic gyres.</title>
        <authorList>
            <person name="Lim C.K."/>
            <person name="Wang L."/>
            <person name="Sayavedra-Soto L.A."/>
            <person name="Klotz M.G."/>
        </authorList>
    </citation>
    <scope>NUCLEOTIDE SEQUENCE [LARGE SCALE GENOMIC DNA]</scope>
    <source>
        <strain evidence="9 10">C-27</strain>
    </source>
</reference>
<dbReference type="Proteomes" id="UP000028839">
    <property type="component" value="Unassembled WGS sequence"/>
</dbReference>
<organism evidence="9 10">
    <name type="scientific">Nitrosococcus oceani C-27</name>
    <dbReference type="NCBI Taxonomy" id="314279"/>
    <lineage>
        <taxon>Bacteria</taxon>
        <taxon>Pseudomonadati</taxon>
        <taxon>Pseudomonadota</taxon>
        <taxon>Gammaproteobacteria</taxon>
        <taxon>Chromatiales</taxon>
        <taxon>Chromatiaceae</taxon>
        <taxon>Nitrosococcus</taxon>
    </lineage>
</organism>
<feature type="domain" description="Metallo-beta-lactamase" evidence="8">
    <location>
        <begin position="51"/>
        <end position="276"/>
    </location>
</feature>
<dbReference type="HOGENOM" id="CLU_061120_0_0_6"/>
<proteinExistence type="inferred from homology"/>
<dbReference type="InterPro" id="IPR011842">
    <property type="entry name" value="PQQ_synth_PqqB"/>
</dbReference>
<keyword evidence="5 7" id="KW-0884">PQQ biosynthesis</keyword>
<sequence length="309" mass="34053">MLIHVLGSGAGGGFPQWNCNCHNCNRLRKGNFKGQARTQSSIAASTNGTDWVLFNASPDILGQLQHFPAIQPGRALRDTGIRGIVLLDSQIDHTTGLLMLREHHRPLDVYCTESVHQDLTTGNPLFKVLEHYCTVNWHPLQLPQGDAPGEGFQVEGIEGLRLTPVPLRSEAPPYSPHRHNYHVGDTIGLWLEDPATQKSLFYAPGLGQIEDHVLSLMEKADCLLIDGTFWTEDEMERAGITQKRATEMGHLPQSGQGGMISVLAPLTSPWKILIHINNTNPILDEESLERAQLEAAGIEVAFDGMDIIL</sequence>
<evidence type="ECO:0000256" key="1">
    <source>
        <dbReference type="ARBA" id="ARBA00004886"/>
    </source>
</evidence>
<dbReference type="InterPro" id="IPR036866">
    <property type="entry name" value="RibonucZ/Hydroxyglut_hydro"/>
</dbReference>
<evidence type="ECO:0000313" key="9">
    <source>
        <dbReference type="EMBL" id="KFI18498.1"/>
    </source>
</evidence>
<evidence type="ECO:0000256" key="3">
    <source>
        <dbReference type="ARBA" id="ARBA00015084"/>
    </source>
</evidence>
<dbReference type="PANTHER" id="PTHR42663">
    <property type="entry name" value="HYDROLASE C777.06C-RELATED-RELATED"/>
    <property type="match status" value="1"/>
</dbReference>
<dbReference type="HAMAP" id="MF_00653">
    <property type="entry name" value="PQQ_syn_PqqB"/>
    <property type="match status" value="1"/>
</dbReference>
<dbReference type="Gene3D" id="3.60.15.10">
    <property type="entry name" value="Ribonuclease Z/Hydroxyacylglutathione hydrolase-like"/>
    <property type="match status" value="1"/>
</dbReference>
<accession>A0A0E2YYJ6</accession>
<comment type="caution">
    <text evidence="9">The sequence shown here is derived from an EMBL/GenBank/DDBJ whole genome shotgun (WGS) entry which is preliminary data.</text>
</comment>
<evidence type="ECO:0000256" key="4">
    <source>
        <dbReference type="ARBA" id="ARBA00022448"/>
    </source>
</evidence>
<dbReference type="Pfam" id="PF12706">
    <property type="entry name" value="Lactamase_B_2"/>
    <property type="match status" value="1"/>
</dbReference>
<dbReference type="GO" id="GO:0018189">
    <property type="term" value="P:pyrroloquinoline quinone biosynthetic process"/>
    <property type="evidence" value="ECO:0007669"/>
    <property type="project" value="UniProtKB-UniRule"/>
</dbReference>
<dbReference type="SMR" id="A0A0E2YYJ6"/>
<keyword evidence="4 7" id="KW-0813">Transport</keyword>
<evidence type="ECO:0000256" key="5">
    <source>
        <dbReference type="ARBA" id="ARBA00022905"/>
    </source>
</evidence>
<dbReference type="InterPro" id="IPR001279">
    <property type="entry name" value="Metallo-B-lactamas"/>
</dbReference>
<dbReference type="UniPathway" id="UPA00539"/>
<name>A0A0E2YYJ6_9GAMM</name>
<gene>
    <name evidence="7" type="primary">pqqB</name>
    <name evidence="9" type="ORF">IB75_13925</name>
</gene>
<dbReference type="SUPFAM" id="SSF56281">
    <property type="entry name" value="Metallo-hydrolase/oxidoreductase"/>
    <property type="match status" value="1"/>
</dbReference>
<dbReference type="EMBL" id="JPGN01000079">
    <property type="protein sequence ID" value="KFI18498.1"/>
    <property type="molecule type" value="Genomic_DNA"/>
</dbReference>
<comment type="similarity">
    <text evidence="2 7">Belongs to the PqqB family.</text>
</comment>
<comment type="pathway">
    <text evidence="1 7">Cofactor biosynthesis; pyrroloquinoline quinone biosynthesis.</text>
</comment>
<dbReference type="NCBIfam" id="TIGR02108">
    <property type="entry name" value="PQQ_syn_pqqB"/>
    <property type="match status" value="1"/>
</dbReference>
<dbReference type="PANTHER" id="PTHR42663:SF7">
    <property type="entry name" value="COENZYME PQQ SYNTHESIS PROTEIN B"/>
    <property type="match status" value="1"/>
</dbReference>
<comment type="function">
    <text evidence="7">May be involved in the transport of PQQ or its precursor to the periplasm.</text>
</comment>
<evidence type="ECO:0000256" key="7">
    <source>
        <dbReference type="HAMAP-Rule" id="MF_00653"/>
    </source>
</evidence>
<evidence type="ECO:0000256" key="2">
    <source>
        <dbReference type="ARBA" id="ARBA00008481"/>
    </source>
</evidence>
<evidence type="ECO:0000313" key="10">
    <source>
        <dbReference type="Proteomes" id="UP000028839"/>
    </source>
</evidence>
<evidence type="ECO:0000259" key="8">
    <source>
        <dbReference type="Pfam" id="PF12706"/>
    </source>
</evidence>
<dbReference type="CDD" id="cd16274">
    <property type="entry name" value="PQQB-like_MBL-fold"/>
    <property type="match status" value="1"/>
</dbReference>
<dbReference type="OrthoDB" id="9778305at2"/>
<evidence type="ECO:0000256" key="6">
    <source>
        <dbReference type="ARBA" id="ARBA00030966"/>
    </source>
</evidence>